<reference evidence="2" key="1">
    <citation type="submission" date="2016-02" db="EMBL/GenBank/DDBJ databases">
        <authorList>
            <person name="Isern S."/>
            <person name="Barcellona C.M."/>
            <person name="Dozier K.D."/>
            <person name="Faust J.M."/>
            <person name="Fedrick A.J."/>
            <person name="Gagliardi L.E."/>
            <person name="Gatt S.M."/>
            <person name="Gleason P.S."/>
            <person name="Gomez E.A."/>
            <person name="Hoffman A.M."/>
            <person name="Jenkins M."/>
            <person name="Jones M.J."/>
            <person name="Lang J.F."/>
            <person name="Lequay S.M."/>
            <person name="Mars P.J."/>
            <person name="Mtchedlidze N."/>
            <person name="Osking Z.B."/>
            <person name="Paul L.M."/>
            <person name="Pica A.N."/>
            <person name="Robison M.D."/>
            <person name="Rodriguez D."/>
            <person name="Rosales K.A."/>
            <person name="Saravis L.E."/>
            <person name="Sisson B.M."/>
            <person name="Tan A.L."/>
            <person name="Voltaire R."/>
            <person name="Michael S.F."/>
            <person name="Warner M.H."/>
            <person name="Bradley K.W."/>
            <person name="Asai D.J."/>
            <person name="Bowman C.A."/>
            <person name="Russell D.A."/>
            <person name="Pope W.H."/>
            <person name="Jacobs-Sera D."/>
            <person name="Hendrix R.W."/>
            <person name="Hatfull G.F."/>
        </authorList>
    </citation>
    <scope>NUCLEOTIDE SEQUENCE [LARGE SCALE GENOMIC DNA]</scope>
</reference>
<sequence length="103" mass="11619">MSDLPPDVRRAEQLMQSVIQTVINHRTRFFSEPAAEGFRVYLSVSDARLLDEQARRRGDFFPRSSIRDGDTGTVMGLPFTADASVRVGRVFIGYRVDALEVMP</sequence>
<gene>
    <name evidence="1" type="primary">76</name>
    <name evidence="1" type="ORF">SEA_BIPPER_76</name>
</gene>
<evidence type="ECO:0000313" key="1">
    <source>
        <dbReference type="EMBL" id="AMQ67011.1"/>
    </source>
</evidence>
<dbReference type="EMBL" id="KU728633">
    <property type="protein sequence ID" value="AMQ67011.1"/>
    <property type="molecule type" value="Genomic_DNA"/>
</dbReference>
<dbReference type="KEGG" id="vg:29125797"/>
<dbReference type="GeneID" id="29125797"/>
<organism evidence="1 2">
    <name type="scientific">Mycobacterium phage Bipper</name>
    <dbReference type="NCBI Taxonomy" id="1805457"/>
    <lineage>
        <taxon>Viruses</taxon>
        <taxon>Duplodnaviria</taxon>
        <taxon>Heunggongvirae</taxon>
        <taxon>Uroviricota</taxon>
        <taxon>Caudoviricetes</taxon>
        <taxon>Bippervirus</taxon>
        <taxon>Bippervirus bipper</taxon>
    </lineage>
</organism>
<evidence type="ECO:0000313" key="2">
    <source>
        <dbReference type="Proteomes" id="UP000201826"/>
    </source>
</evidence>
<proteinExistence type="predicted"/>
<dbReference type="RefSeq" id="YP_009303223.1">
    <property type="nucleotide sequence ID" value="NC_031253.1"/>
</dbReference>
<name>A0A142F2K4_9CAUD</name>
<protein>
    <submittedName>
        <fullName evidence="1">Uncharacterized protein</fullName>
    </submittedName>
</protein>
<accession>A0A142F2K4</accession>
<keyword evidence="2" id="KW-1185">Reference proteome</keyword>
<dbReference type="Proteomes" id="UP000201826">
    <property type="component" value="Segment"/>
</dbReference>